<keyword evidence="2" id="KW-0472">Membrane</keyword>
<evidence type="ECO:0008006" key="5">
    <source>
        <dbReference type="Google" id="ProtNLM"/>
    </source>
</evidence>
<feature type="transmembrane region" description="Helical" evidence="2">
    <location>
        <begin position="928"/>
        <end position="950"/>
    </location>
</feature>
<feature type="compositionally biased region" description="Low complexity" evidence="1">
    <location>
        <begin position="286"/>
        <end position="311"/>
    </location>
</feature>
<feature type="compositionally biased region" description="Low complexity" evidence="1">
    <location>
        <begin position="235"/>
        <end position="249"/>
    </location>
</feature>
<dbReference type="AlphaFoldDB" id="A0AAE0LX91"/>
<dbReference type="Proteomes" id="UP001278766">
    <property type="component" value="Unassembled WGS sequence"/>
</dbReference>
<protein>
    <recommendedName>
        <fullName evidence="5">Transmembrane protein</fullName>
    </recommendedName>
</protein>
<dbReference type="EMBL" id="JAUEPN010000001">
    <property type="protein sequence ID" value="KAK3301036.1"/>
    <property type="molecule type" value="Genomic_DNA"/>
</dbReference>
<keyword evidence="4" id="KW-1185">Reference proteome</keyword>
<feature type="compositionally biased region" description="Low complexity" evidence="1">
    <location>
        <begin position="60"/>
        <end position="72"/>
    </location>
</feature>
<dbReference type="GeneID" id="87843269"/>
<evidence type="ECO:0000313" key="3">
    <source>
        <dbReference type="EMBL" id="KAK3301036.1"/>
    </source>
</evidence>
<keyword evidence="2" id="KW-1133">Transmembrane helix</keyword>
<proteinExistence type="predicted"/>
<evidence type="ECO:0000256" key="2">
    <source>
        <dbReference type="SAM" id="Phobius"/>
    </source>
</evidence>
<name>A0AAE0LX91_9PEZI</name>
<dbReference type="PANTHER" id="PTHR35394:SF5">
    <property type="entry name" value="DUF3176 DOMAIN-CONTAINING PROTEIN"/>
    <property type="match status" value="1"/>
</dbReference>
<feature type="region of interest" description="Disordered" evidence="1">
    <location>
        <begin position="282"/>
        <end position="414"/>
    </location>
</feature>
<reference evidence="3" key="2">
    <citation type="submission" date="2023-06" db="EMBL/GenBank/DDBJ databases">
        <authorList>
            <consortium name="Lawrence Berkeley National Laboratory"/>
            <person name="Haridas S."/>
            <person name="Hensen N."/>
            <person name="Bonometti L."/>
            <person name="Westerberg I."/>
            <person name="Brannstrom I.O."/>
            <person name="Guillou S."/>
            <person name="Cros-Aarteil S."/>
            <person name="Calhoun S."/>
            <person name="Kuo A."/>
            <person name="Mondo S."/>
            <person name="Pangilinan J."/>
            <person name="Riley R."/>
            <person name="Labutti K."/>
            <person name="Andreopoulos B."/>
            <person name="Lipzen A."/>
            <person name="Chen C."/>
            <person name="Yanf M."/>
            <person name="Daum C."/>
            <person name="Ng V."/>
            <person name="Clum A."/>
            <person name="Steindorff A."/>
            <person name="Ohm R."/>
            <person name="Martin F."/>
            <person name="Silar P."/>
            <person name="Natvig D."/>
            <person name="Lalanne C."/>
            <person name="Gautier V."/>
            <person name="Ament-Velasquez S.L."/>
            <person name="Kruys A."/>
            <person name="Hutchinson M.I."/>
            <person name="Powell A.J."/>
            <person name="Barry K."/>
            <person name="Miller A.N."/>
            <person name="Grigoriev I.V."/>
            <person name="Debuchy R."/>
            <person name="Gladieux P."/>
            <person name="Thoren M.H."/>
            <person name="Johannesson H."/>
        </authorList>
    </citation>
    <scope>NUCLEOTIDE SEQUENCE</scope>
    <source>
        <strain evidence="3">CBS 168.71</strain>
    </source>
</reference>
<dbReference type="Pfam" id="PF11374">
    <property type="entry name" value="DUF3176"/>
    <property type="match status" value="1"/>
</dbReference>
<evidence type="ECO:0000256" key="1">
    <source>
        <dbReference type="SAM" id="MobiDB-lite"/>
    </source>
</evidence>
<feature type="transmembrane region" description="Helical" evidence="2">
    <location>
        <begin position="465"/>
        <end position="486"/>
    </location>
</feature>
<feature type="compositionally biased region" description="Basic and acidic residues" evidence="1">
    <location>
        <begin position="207"/>
        <end position="226"/>
    </location>
</feature>
<organism evidence="3 4">
    <name type="scientific">Chaetomium fimeti</name>
    <dbReference type="NCBI Taxonomy" id="1854472"/>
    <lineage>
        <taxon>Eukaryota</taxon>
        <taxon>Fungi</taxon>
        <taxon>Dikarya</taxon>
        <taxon>Ascomycota</taxon>
        <taxon>Pezizomycotina</taxon>
        <taxon>Sordariomycetes</taxon>
        <taxon>Sordariomycetidae</taxon>
        <taxon>Sordariales</taxon>
        <taxon>Chaetomiaceae</taxon>
        <taxon>Chaetomium</taxon>
    </lineage>
</organism>
<dbReference type="PANTHER" id="PTHR35394">
    <property type="entry name" value="DUF3176 DOMAIN-CONTAINING PROTEIN"/>
    <property type="match status" value="1"/>
</dbReference>
<feature type="compositionally biased region" description="Polar residues" evidence="1">
    <location>
        <begin position="78"/>
        <end position="92"/>
    </location>
</feature>
<evidence type="ECO:0000313" key="4">
    <source>
        <dbReference type="Proteomes" id="UP001278766"/>
    </source>
</evidence>
<feature type="transmembrane region" description="Helical" evidence="2">
    <location>
        <begin position="433"/>
        <end position="453"/>
    </location>
</feature>
<gene>
    <name evidence="3" type="ORF">B0H64DRAFT_438148</name>
</gene>
<feature type="compositionally biased region" description="Low complexity" evidence="1">
    <location>
        <begin position="30"/>
        <end position="49"/>
    </location>
</feature>
<dbReference type="InterPro" id="IPR021514">
    <property type="entry name" value="DUF3176"/>
</dbReference>
<feature type="region of interest" description="Disordered" evidence="1">
    <location>
        <begin position="1"/>
        <end position="156"/>
    </location>
</feature>
<sequence>MSGPGPGPGDRYYRPQDGYPTSIFAQSSIVPARRPVGGPAAAAAPVDPAQVSPELSYPLRSTRSGSSSARSRMPQRMGTINSGGKFTVSPASSIHEDDEEAYGYGGLAGLSPSPPRDYRDGAQTHGTAGWDDQGQAQGNGGEARLWHGQAPSHVQAQGVPHTTAAAAAGTTDDISRAAGATGIAPALWQTNPNVADIPYPAPPHWRGSRDMQELNEARAREAESGRRPVRTSYGPAPVRTPAPTAAAATISDVPPSLPVPAVLIPGHPVTNTYTEITPAVSAPVSTPWQQTQPQQQTPTHLTPLGTHQPPTSTGTARTANRAPDPQSSGDGPFMHYEDIDYFAPVPESEPKDESQIDVGVPHADTFPPIPSSLNGPKARRSWDRQRKRRRKRNEPVDGGDGEGGGRRRPQRGEQGGRGCGGFLRYCARWLPEILGCLLGIVCLAVIVAVLNMFDGRGLTDWPLTVSLNTVVAFLTTICQVALAVPLTEGLSQLKWNSFARGEKPLADFQTFDDARRGPVRSAMLLYKRKGRALGMSAAVALVTSFLLSPLTQGAVTYPTRNFEAGSGTAAIPRSESYSHPTPYEHLDTREKQAIQSGIYHAVDVEVPHLQPLCSSGDCQWRNFSSLAVCGAVADVSDRLTVSSQSGPRGLGVSLGDANDELVRSARLPNGLFLVGGTASCNLNISWPHASANTDSDTEGLTGQESYLPARTSLAFSDQDGRVSSAIANFFLVYTNQTSDPGSVSSKTVFRAAEVLLHFCVNTYEASTSRGASTSRVVHSSTLAAEDASGNSIVNVRHVPSLPRQVFLRSTNADGVYSVKREDVRLLNGYILSVFSGVYSHWYGKAIGGETATSEALGLAMFQREPSDDDGMRSVVRNLTANVAASLTNTQVDFLRLTAPLTLFLMRAMSSASASGTVFATESYVHIQWAWLTFLAIQVALSVSFLLGIMVQTAVWNVKILKGSSTAVLLALSADEKAYLEERENMFLDSDEGGETSRKLNTITYRFRPGERGWSLEADKREDG</sequence>
<comment type="caution">
    <text evidence="3">The sequence shown here is derived from an EMBL/GenBank/DDBJ whole genome shotgun (WGS) entry which is preliminary data.</text>
</comment>
<dbReference type="RefSeq" id="XP_062664550.1">
    <property type="nucleotide sequence ID" value="XM_062806321.1"/>
</dbReference>
<feature type="region of interest" description="Disordered" evidence="1">
    <location>
        <begin position="205"/>
        <end position="253"/>
    </location>
</feature>
<accession>A0AAE0LX91</accession>
<keyword evidence="2" id="KW-0812">Transmembrane</keyword>
<reference evidence="3" key="1">
    <citation type="journal article" date="2023" name="Mol. Phylogenet. Evol.">
        <title>Genome-scale phylogeny and comparative genomics of the fungal order Sordariales.</title>
        <authorList>
            <person name="Hensen N."/>
            <person name="Bonometti L."/>
            <person name="Westerberg I."/>
            <person name="Brannstrom I.O."/>
            <person name="Guillou S."/>
            <person name="Cros-Aarteil S."/>
            <person name="Calhoun S."/>
            <person name="Haridas S."/>
            <person name="Kuo A."/>
            <person name="Mondo S."/>
            <person name="Pangilinan J."/>
            <person name="Riley R."/>
            <person name="LaButti K."/>
            <person name="Andreopoulos B."/>
            <person name="Lipzen A."/>
            <person name="Chen C."/>
            <person name="Yan M."/>
            <person name="Daum C."/>
            <person name="Ng V."/>
            <person name="Clum A."/>
            <person name="Steindorff A."/>
            <person name="Ohm R.A."/>
            <person name="Martin F."/>
            <person name="Silar P."/>
            <person name="Natvig D.O."/>
            <person name="Lalanne C."/>
            <person name="Gautier V."/>
            <person name="Ament-Velasquez S.L."/>
            <person name="Kruys A."/>
            <person name="Hutchinson M.I."/>
            <person name="Powell A.J."/>
            <person name="Barry K."/>
            <person name="Miller A.N."/>
            <person name="Grigoriev I.V."/>
            <person name="Debuchy R."/>
            <person name="Gladieux P."/>
            <person name="Hiltunen Thoren M."/>
            <person name="Johannesson H."/>
        </authorList>
    </citation>
    <scope>NUCLEOTIDE SEQUENCE</scope>
    <source>
        <strain evidence="3">CBS 168.71</strain>
    </source>
</reference>